<proteinExistence type="predicted"/>
<dbReference type="InterPro" id="IPR052023">
    <property type="entry name" value="Histidine_kinase_KdpD"/>
</dbReference>
<dbReference type="EC" id="2.7.13.3" evidence="2"/>
<protein>
    <recommendedName>
        <fullName evidence="2">histidine kinase</fullName>
        <ecNumber evidence="2">2.7.13.3</ecNumber>
    </recommendedName>
</protein>
<dbReference type="Proteomes" id="UP001495147">
    <property type="component" value="Unassembled WGS sequence"/>
</dbReference>
<dbReference type="SUPFAM" id="SSF55874">
    <property type="entry name" value="ATPase domain of HSP90 chaperone/DNA topoisomerase II/histidine kinase"/>
    <property type="match status" value="1"/>
</dbReference>
<dbReference type="CDD" id="cd00075">
    <property type="entry name" value="HATPase"/>
    <property type="match status" value="1"/>
</dbReference>
<evidence type="ECO:0000256" key="2">
    <source>
        <dbReference type="ARBA" id="ARBA00012438"/>
    </source>
</evidence>
<dbReference type="InterPro" id="IPR003661">
    <property type="entry name" value="HisK_dim/P_dom"/>
</dbReference>
<dbReference type="InterPro" id="IPR036890">
    <property type="entry name" value="HATPase_C_sf"/>
</dbReference>
<reference evidence="5 6" key="1">
    <citation type="submission" date="2024-05" db="EMBL/GenBank/DDBJ databases">
        <title>Roseateles sp. DJS-2-20 16S ribosomal RNA gene Genome sequencing and assembly.</title>
        <authorList>
            <person name="Woo H."/>
        </authorList>
    </citation>
    <scope>NUCLEOTIDE SEQUENCE [LARGE SCALE GENOMIC DNA]</scope>
    <source>
        <strain evidence="5 6">DJS-2-20</strain>
    </source>
</reference>
<dbReference type="PROSITE" id="PS50109">
    <property type="entry name" value="HIS_KIN"/>
    <property type="match status" value="1"/>
</dbReference>
<evidence type="ECO:0000313" key="6">
    <source>
        <dbReference type="Proteomes" id="UP001495147"/>
    </source>
</evidence>
<dbReference type="Pfam" id="PF02518">
    <property type="entry name" value="HATPase_c"/>
    <property type="match status" value="1"/>
</dbReference>
<gene>
    <name evidence="5" type="ORF">ABDJ85_00165</name>
</gene>
<dbReference type="InterPro" id="IPR036097">
    <property type="entry name" value="HisK_dim/P_sf"/>
</dbReference>
<evidence type="ECO:0000313" key="5">
    <source>
        <dbReference type="EMBL" id="MEO3689860.1"/>
    </source>
</evidence>
<evidence type="ECO:0000259" key="4">
    <source>
        <dbReference type="PROSITE" id="PS50109"/>
    </source>
</evidence>
<accession>A0ABV0FVC1</accession>
<comment type="caution">
    <text evidence="5">The sequence shown here is derived from an EMBL/GenBank/DDBJ whole genome shotgun (WGS) entry which is preliminary data.</text>
</comment>
<evidence type="ECO:0000256" key="3">
    <source>
        <dbReference type="ARBA" id="ARBA00022553"/>
    </source>
</evidence>
<sequence length="418" mass="45545">MNWLLPAGAVLLVGQTLWSMKRAQAAHRRAERERSLRKFGEQLRDAPSPTAQAEALQRRLQEFTGCSVSLALRRALPTDPDAVPELNEIGQLSAEQRAGIRYCLDGARSLGPGTGREEAQPFLYLPLQGRDLVLGVAVLASSGGRRLPPWMLSHAEALCGQCGFAVERRLERERDRDTRERAQAQALNNALLAAISHDYRTPLATIMGAATSLETQSDKLSLAQRQQLAQGIVEEVSRLARLTDNTLQLARLGAPGMQLRCDWESAEEIVATALRRVRRRPEGSRVHAHVEPGLPLLWCDALLVSQLLDNLVDNALKYSAADAPVELLVHRAGADALLAVRDRGPGIEPAFRERVFEVFKRGDAGPQGARAGAGVGLAVCRAIAEAHAGSLKLRPRGHGGTAFEFRLPLRDVPAMEEV</sequence>
<dbReference type="PANTHER" id="PTHR45569:SF1">
    <property type="entry name" value="SENSOR PROTEIN KDPD"/>
    <property type="match status" value="1"/>
</dbReference>
<dbReference type="SMART" id="SM00388">
    <property type="entry name" value="HisKA"/>
    <property type="match status" value="1"/>
</dbReference>
<keyword evidence="6" id="KW-1185">Reference proteome</keyword>
<dbReference type="InterPro" id="IPR029016">
    <property type="entry name" value="GAF-like_dom_sf"/>
</dbReference>
<organism evidence="5 6">
    <name type="scientific">Roseateles paludis</name>
    <dbReference type="NCBI Taxonomy" id="3145238"/>
    <lineage>
        <taxon>Bacteria</taxon>
        <taxon>Pseudomonadati</taxon>
        <taxon>Pseudomonadota</taxon>
        <taxon>Betaproteobacteria</taxon>
        <taxon>Burkholderiales</taxon>
        <taxon>Sphaerotilaceae</taxon>
        <taxon>Roseateles</taxon>
    </lineage>
</organism>
<comment type="catalytic activity">
    <reaction evidence="1">
        <text>ATP + protein L-histidine = ADP + protein N-phospho-L-histidine.</text>
        <dbReference type="EC" id="2.7.13.3"/>
    </reaction>
</comment>
<dbReference type="PRINTS" id="PR00344">
    <property type="entry name" value="BCTRLSENSOR"/>
</dbReference>
<evidence type="ECO:0000256" key="1">
    <source>
        <dbReference type="ARBA" id="ARBA00000085"/>
    </source>
</evidence>
<dbReference type="InterPro" id="IPR005467">
    <property type="entry name" value="His_kinase_dom"/>
</dbReference>
<dbReference type="Gene3D" id="3.30.565.10">
    <property type="entry name" value="Histidine kinase-like ATPase, C-terminal domain"/>
    <property type="match status" value="1"/>
</dbReference>
<dbReference type="InterPro" id="IPR003594">
    <property type="entry name" value="HATPase_dom"/>
</dbReference>
<dbReference type="PANTHER" id="PTHR45569">
    <property type="entry name" value="SENSOR PROTEIN KDPD"/>
    <property type="match status" value="1"/>
</dbReference>
<dbReference type="RefSeq" id="WP_347702701.1">
    <property type="nucleotide sequence ID" value="NZ_JBDPZD010000001.1"/>
</dbReference>
<dbReference type="Pfam" id="PF00512">
    <property type="entry name" value="HisKA"/>
    <property type="match status" value="1"/>
</dbReference>
<dbReference type="Gene3D" id="3.30.450.40">
    <property type="match status" value="1"/>
</dbReference>
<dbReference type="SUPFAM" id="SSF47384">
    <property type="entry name" value="Homodimeric domain of signal transducing histidine kinase"/>
    <property type="match status" value="1"/>
</dbReference>
<feature type="domain" description="Histidine kinase" evidence="4">
    <location>
        <begin position="194"/>
        <end position="411"/>
    </location>
</feature>
<dbReference type="Gene3D" id="1.10.287.130">
    <property type="match status" value="1"/>
</dbReference>
<dbReference type="GO" id="GO:0005524">
    <property type="term" value="F:ATP binding"/>
    <property type="evidence" value="ECO:0007669"/>
    <property type="project" value="UniProtKB-KW"/>
</dbReference>
<dbReference type="CDD" id="cd00082">
    <property type="entry name" value="HisKA"/>
    <property type="match status" value="1"/>
</dbReference>
<name>A0ABV0FVC1_9BURK</name>
<dbReference type="SUPFAM" id="SSF55781">
    <property type="entry name" value="GAF domain-like"/>
    <property type="match status" value="1"/>
</dbReference>
<keyword evidence="5" id="KW-0067">ATP-binding</keyword>
<dbReference type="InterPro" id="IPR004358">
    <property type="entry name" value="Sig_transdc_His_kin-like_C"/>
</dbReference>
<dbReference type="SMART" id="SM00387">
    <property type="entry name" value="HATPase_c"/>
    <property type="match status" value="1"/>
</dbReference>
<keyword evidence="5" id="KW-0547">Nucleotide-binding</keyword>
<keyword evidence="3" id="KW-0597">Phosphoprotein</keyword>
<dbReference type="EMBL" id="JBDPZD010000001">
    <property type="protein sequence ID" value="MEO3689860.1"/>
    <property type="molecule type" value="Genomic_DNA"/>
</dbReference>